<proteinExistence type="predicted"/>
<sequence length="379" mass="41557">MDCQPDIVVAIDLGTTYTGAGWTSRRTPVHIIDQWPGSGGLVEQKVPTVLIHNANNTVSSWGFNCEDDEDSHGSKRRRELFKIFLDHATLEEAQRKGVSNLPSSTAEAEGFVSDYLKQVYACVKDKIESEMGLSPYGSWGHLAVEFLFSVPTTWTNQGIVNSFNRIIYDAGFGREGPRHKALVDLTEAQAAAVATLLYSTINFQAGTVFLTVDGGGGTTDLALMQVTSTDEAFPKLAQLCAVCGVGVGATLIDQAFANLVARRLSVCPDVMQLLPLDYPARFARSHAFKQVKHKFGEQAVMLLPSGKMVFSRQEIQSLFDQQIVGIMNKIVEQLDWLKANHPSQQVHYMILSGGLEAPHTFASNYNKDSCPSRTPTLLK</sequence>
<protein>
    <submittedName>
        <fullName evidence="1">Uncharacterized protein</fullName>
    </submittedName>
</protein>
<dbReference type="InterPro" id="IPR043129">
    <property type="entry name" value="ATPase_NBD"/>
</dbReference>
<dbReference type="OrthoDB" id="2394218at2759"/>
<dbReference type="CDD" id="cd10170">
    <property type="entry name" value="ASKHA_NBD_HSP70"/>
    <property type="match status" value="1"/>
</dbReference>
<dbReference type="Gene3D" id="3.30.420.40">
    <property type="match status" value="1"/>
</dbReference>
<evidence type="ECO:0000313" key="1">
    <source>
        <dbReference type="EMBL" id="CAI4219292.1"/>
    </source>
</evidence>
<evidence type="ECO:0000313" key="2">
    <source>
        <dbReference type="Proteomes" id="UP000838763"/>
    </source>
</evidence>
<organism evidence="1 2">
    <name type="scientific">Parascedosporium putredinis</name>
    <dbReference type="NCBI Taxonomy" id="1442378"/>
    <lineage>
        <taxon>Eukaryota</taxon>
        <taxon>Fungi</taxon>
        <taxon>Dikarya</taxon>
        <taxon>Ascomycota</taxon>
        <taxon>Pezizomycotina</taxon>
        <taxon>Sordariomycetes</taxon>
        <taxon>Hypocreomycetidae</taxon>
        <taxon>Microascales</taxon>
        <taxon>Microascaceae</taxon>
        <taxon>Parascedosporium</taxon>
    </lineage>
</organism>
<dbReference type="PANTHER" id="PTHR42749">
    <property type="entry name" value="CELL SHAPE-DETERMINING PROTEIN MREB"/>
    <property type="match status" value="1"/>
</dbReference>
<dbReference type="Proteomes" id="UP000838763">
    <property type="component" value="Unassembled WGS sequence"/>
</dbReference>
<comment type="caution">
    <text evidence="1">The sequence shown here is derived from an EMBL/GenBank/DDBJ whole genome shotgun (WGS) entry which is preliminary data.</text>
</comment>
<dbReference type="PANTHER" id="PTHR42749:SF1">
    <property type="entry name" value="CELL SHAPE-DETERMINING PROTEIN MREB"/>
    <property type="match status" value="1"/>
</dbReference>
<dbReference type="AlphaFoldDB" id="A0A9P1H9T5"/>
<name>A0A9P1H9T5_9PEZI</name>
<keyword evidence="2" id="KW-1185">Reference proteome</keyword>
<gene>
    <name evidence="1" type="ORF">PPNO1_LOCUS8858</name>
</gene>
<dbReference type="EMBL" id="CALLCH030000019">
    <property type="protein sequence ID" value="CAI4219292.1"/>
    <property type="molecule type" value="Genomic_DNA"/>
</dbReference>
<accession>A0A9P1H9T5</accession>
<dbReference type="SUPFAM" id="SSF53067">
    <property type="entry name" value="Actin-like ATPase domain"/>
    <property type="match status" value="2"/>
</dbReference>
<reference evidence="1" key="1">
    <citation type="submission" date="2022-11" db="EMBL/GenBank/DDBJ databases">
        <authorList>
            <person name="Scott C."/>
            <person name="Bruce N."/>
        </authorList>
    </citation>
    <scope>NUCLEOTIDE SEQUENCE</scope>
</reference>